<dbReference type="RefSeq" id="WP_318347789.1">
    <property type="nucleotide sequence ID" value="NZ_AP018694.1"/>
</dbReference>
<keyword evidence="3" id="KW-0804">Transcription</keyword>
<proteinExistence type="predicted"/>
<evidence type="ECO:0000259" key="4">
    <source>
        <dbReference type="PROSITE" id="PS01124"/>
    </source>
</evidence>
<dbReference type="KEGG" id="anf:AQPE_3743"/>
<dbReference type="SMART" id="SM00342">
    <property type="entry name" value="HTH_ARAC"/>
    <property type="match status" value="1"/>
</dbReference>
<dbReference type="PRINTS" id="PR00032">
    <property type="entry name" value="HTHARAC"/>
</dbReference>
<dbReference type="PROSITE" id="PS01124">
    <property type="entry name" value="HTH_ARAC_FAMILY_2"/>
    <property type="match status" value="1"/>
</dbReference>
<dbReference type="Proteomes" id="UP001193389">
    <property type="component" value="Chromosome"/>
</dbReference>
<dbReference type="AlphaFoldDB" id="A0A5K7SDN5"/>
<keyword evidence="2" id="KW-0238">DNA-binding</keyword>
<dbReference type="InterPro" id="IPR018060">
    <property type="entry name" value="HTH_AraC"/>
</dbReference>
<feature type="domain" description="HTH araC/xylS-type" evidence="4">
    <location>
        <begin position="187"/>
        <end position="285"/>
    </location>
</feature>
<evidence type="ECO:0000256" key="2">
    <source>
        <dbReference type="ARBA" id="ARBA00023125"/>
    </source>
</evidence>
<dbReference type="PANTHER" id="PTHR43280:SF27">
    <property type="entry name" value="TRANSCRIPTIONAL REGULATOR MTLR"/>
    <property type="match status" value="1"/>
</dbReference>
<dbReference type="InterPro" id="IPR018062">
    <property type="entry name" value="HTH_AraC-typ_CS"/>
</dbReference>
<evidence type="ECO:0000256" key="1">
    <source>
        <dbReference type="ARBA" id="ARBA00023015"/>
    </source>
</evidence>
<dbReference type="GO" id="GO:0043565">
    <property type="term" value="F:sequence-specific DNA binding"/>
    <property type="evidence" value="ECO:0007669"/>
    <property type="project" value="InterPro"/>
</dbReference>
<dbReference type="InterPro" id="IPR020449">
    <property type="entry name" value="Tscrpt_reg_AraC-type_HTH"/>
</dbReference>
<dbReference type="Pfam" id="PF12833">
    <property type="entry name" value="HTH_18"/>
    <property type="match status" value="1"/>
</dbReference>
<keyword evidence="1" id="KW-0805">Transcription regulation</keyword>
<dbReference type="Gene3D" id="1.10.10.60">
    <property type="entry name" value="Homeodomain-like"/>
    <property type="match status" value="2"/>
</dbReference>
<evidence type="ECO:0000313" key="6">
    <source>
        <dbReference type="Proteomes" id="UP001193389"/>
    </source>
</evidence>
<dbReference type="GO" id="GO:0003700">
    <property type="term" value="F:DNA-binding transcription factor activity"/>
    <property type="evidence" value="ECO:0007669"/>
    <property type="project" value="InterPro"/>
</dbReference>
<dbReference type="PROSITE" id="PS00041">
    <property type="entry name" value="HTH_ARAC_FAMILY_1"/>
    <property type="match status" value="1"/>
</dbReference>
<dbReference type="SUPFAM" id="SSF46689">
    <property type="entry name" value="Homeodomain-like"/>
    <property type="match status" value="2"/>
</dbReference>
<evidence type="ECO:0000256" key="3">
    <source>
        <dbReference type="ARBA" id="ARBA00023163"/>
    </source>
</evidence>
<gene>
    <name evidence="5" type="ORF">AQPE_3743</name>
</gene>
<evidence type="ECO:0000313" key="5">
    <source>
        <dbReference type="EMBL" id="BBE19557.1"/>
    </source>
</evidence>
<accession>A0A5K7SDN5</accession>
<reference evidence="5" key="1">
    <citation type="journal article" date="2020" name="Int. J. Syst. Evol. Microbiol.">
        <title>Aquipluma nitroreducens gen. nov. sp. nov., a novel facultatively anaerobic bacterium isolated from a freshwater lake.</title>
        <authorList>
            <person name="Watanabe M."/>
            <person name="Kojima H."/>
            <person name="Fukui M."/>
        </authorList>
    </citation>
    <scope>NUCLEOTIDE SEQUENCE</scope>
    <source>
        <strain evidence="5">MeG22</strain>
    </source>
</reference>
<protein>
    <submittedName>
        <fullName evidence="5">AraC-family regulatory protein</fullName>
    </submittedName>
</protein>
<dbReference type="PANTHER" id="PTHR43280">
    <property type="entry name" value="ARAC-FAMILY TRANSCRIPTIONAL REGULATOR"/>
    <property type="match status" value="1"/>
</dbReference>
<name>A0A5K7SDN5_9BACT</name>
<sequence>MNRPVNKIQREITPLSQGDCLLVFDRQKSKFDFPIHFHPEFELNFIQHAINAERVVGDHKSMITDAELVLVGPNLYHGWNDGKCKSEKIHEITIQFHRDLIHENLLARNMMKPIRELLNNASHGILFSEETTQQITPQLQQLSKKNGLDTFIGLISILHVLSVSENQRLLCSGDMNTTDFENSNQIKKAFEYIAQNYQEKIRINDVAQYLNVTETTLSRLIKKRTGKSFVDFLNDYRIGFASRWLTETNQTISEIAVRCGFYNISNFNRIFRKNKGCTPSQYRENFSGIKRVS</sequence>
<keyword evidence="6" id="KW-1185">Reference proteome</keyword>
<dbReference type="EMBL" id="AP018694">
    <property type="protein sequence ID" value="BBE19557.1"/>
    <property type="molecule type" value="Genomic_DNA"/>
</dbReference>
<organism evidence="5 6">
    <name type="scientific">Aquipluma nitroreducens</name>
    <dbReference type="NCBI Taxonomy" id="2010828"/>
    <lineage>
        <taxon>Bacteria</taxon>
        <taxon>Pseudomonadati</taxon>
        <taxon>Bacteroidota</taxon>
        <taxon>Bacteroidia</taxon>
        <taxon>Marinilabiliales</taxon>
        <taxon>Prolixibacteraceae</taxon>
        <taxon>Aquipluma</taxon>
    </lineage>
</organism>
<dbReference type="InterPro" id="IPR009057">
    <property type="entry name" value="Homeodomain-like_sf"/>
</dbReference>